<accession>A0ACA9QEZ5</accession>
<proteinExistence type="predicted"/>
<reference evidence="1" key="1">
    <citation type="submission" date="2021-06" db="EMBL/GenBank/DDBJ databases">
        <authorList>
            <person name="Kallberg Y."/>
            <person name="Tangrot J."/>
            <person name="Rosling A."/>
        </authorList>
    </citation>
    <scope>NUCLEOTIDE SEQUENCE</scope>
    <source>
        <strain evidence="1">CL356</strain>
    </source>
</reference>
<keyword evidence="2" id="KW-1185">Reference proteome</keyword>
<name>A0ACA9QEZ5_9GLOM</name>
<dbReference type="EMBL" id="CAJVPT010052550">
    <property type="protein sequence ID" value="CAG8749837.1"/>
    <property type="molecule type" value="Genomic_DNA"/>
</dbReference>
<evidence type="ECO:0000313" key="1">
    <source>
        <dbReference type="EMBL" id="CAG8749837.1"/>
    </source>
</evidence>
<dbReference type="Proteomes" id="UP000789525">
    <property type="component" value="Unassembled WGS sequence"/>
</dbReference>
<sequence>ASGLAKYPYALAVNGTPNEFTMCAWTSIVPYPTQFDIIYQKASIKPVGAKNHAKHSSSISSRRVLQHKGANLMHTASINLLNSQKNTLTLEGGCRVISWTWPDVTSLLTIGRPDGGREYRAQDRAIQIPVIRSLHRSSGSLES</sequence>
<evidence type="ECO:0000313" key="2">
    <source>
        <dbReference type="Proteomes" id="UP000789525"/>
    </source>
</evidence>
<organism evidence="1 2">
    <name type="scientific">Acaulospora colombiana</name>
    <dbReference type="NCBI Taxonomy" id="27376"/>
    <lineage>
        <taxon>Eukaryota</taxon>
        <taxon>Fungi</taxon>
        <taxon>Fungi incertae sedis</taxon>
        <taxon>Mucoromycota</taxon>
        <taxon>Glomeromycotina</taxon>
        <taxon>Glomeromycetes</taxon>
        <taxon>Diversisporales</taxon>
        <taxon>Acaulosporaceae</taxon>
        <taxon>Acaulospora</taxon>
    </lineage>
</organism>
<comment type="caution">
    <text evidence="1">The sequence shown here is derived from an EMBL/GenBank/DDBJ whole genome shotgun (WGS) entry which is preliminary data.</text>
</comment>
<feature type="non-terminal residue" evidence="1">
    <location>
        <position position="1"/>
    </location>
</feature>
<protein>
    <submittedName>
        <fullName evidence="1">5478_t:CDS:1</fullName>
    </submittedName>
</protein>
<gene>
    <name evidence="1" type="ORF">ACOLOM_LOCUS12645</name>
</gene>